<dbReference type="OrthoDB" id="9807630at2"/>
<dbReference type="GeneID" id="98317843"/>
<evidence type="ECO:0000313" key="2">
    <source>
        <dbReference type="Proteomes" id="UP000051451"/>
    </source>
</evidence>
<dbReference type="InterPro" id="IPR041492">
    <property type="entry name" value="HAD_2"/>
</dbReference>
<sequence length="211" mass="23785">MQPVLKNFCWDFDGTLFDTYPEMTVSFQEAAAQLGLTLASEEVYRHLRQTSVSETIEFFTGQGPQTTLMKQKFHAIEAKNCLQARPFPDVKDFCSSLAAQGCRQFLLTHRNKFAWELLQRADLTAYFTGGVTAEMGFARKPDPQSLNYLCQKFALDPTASVMIGDRPLDIIAGQRAGFQGWLFDSDGLIPTGSENQRFTSYRELQLELAGR</sequence>
<dbReference type="GO" id="GO:0008967">
    <property type="term" value="F:phosphoglycolate phosphatase activity"/>
    <property type="evidence" value="ECO:0007669"/>
    <property type="project" value="TreeGrafter"/>
</dbReference>
<dbReference type="PATRIC" id="fig|1423750.3.peg.1691"/>
<dbReference type="PANTHER" id="PTHR43434">
    <property type="entry name" value="PHOSPHOGLYCOLATE PHOSPHATASE"/>
    <property type="match status" value="1"/>
</dbReference>
<dbReference type="SFLD" id="SFLDG01135">
    <property type="entry name" value="C1.5.6:_HAD__Beta-PGM__Phospha"/>
    <property type="match status" value="1"/>
</dbReference>
<dbReference type="RefSeq" id="WP_057870588.1">
    <property type="nucleotide sequence ID" value="NZ_AZGB01000001.1"/>
</dbReference>
<dbReference type="SFLD" id="SFLDG01129">
    <property type="entry name" value="C1.5:_HAD__Beta-PGM__Phosphata"/>
    <property type="match status" value="1"/>
</dbReference>
<dbReference type="GO" id="GO:0005829">
    <property type="term" value="C:cytosol"/>
    <property type="evidence" value="ECO:0007669"/>
    <property type="project" value="TreeGrafter"/>
</dbReference>
<evidence type="ECO:0000313" key="1">
    <source>
        <dbReference type="EMBL" id="KRM08308.1"/>
    </source>
</evidence>
<proteinExistence type="predicted"/>
<dbReference type="STRING" id="1423750.FC89_GL001647"/>
<dbReference type="Gene3D" id="1.10.150.240">
    <property type="entry name" value="Putative phosphatase, domain 2"/>
    <property type="match status" value="1"/>
</dbReference>
<dbReference type="PANTHER" id="PTHR43434:SF25">
    <property type="entry name" value="PHOSPHOGLYCOLATE PHOSPHATASE"/>
    <property type="match status" value="1"/>
</dbReference>
<dbReference type="EMBL" id="AZGB01000001">
    <property type="protein sequence ID" value="KRM08308.1"/>
    <property type="molecule type" value="Genomic_DNA"/>
</dbReference>
<protein>
    <submittedName>
        <fullName evidence="1">HAD-superfamily hydrolase</fullName>
    </submittedName>
</protein>
<dbReference type="GO" id="GO:0006281">
    <property type="term" value="P:DNA repair"/>
    <property type="evidence" value="ECO:0007669"/>
    <property type="project" value="TreeGrafter"/>
</dbReference>
<dbReference type="InterPro" id="IPR050155">
    <property type="entry name" value="HAD-like_hydrolase_sf"/>
</dbReference>
<gene>
    <name evidence="1" type="ORF">FC89_GL001647</name>
</gene>
<reference evidence="1 2" key="1">
    <citation type="journal article" date="2015" name="Genome Announc.">
        <title>Expanding the biotechnology potential of lactobacilli through comparative genomics of 213 strains and associated genera.</title>
        <authorList>
            <person name="Sun Z."/>
            <person name="Harris H.M."/>
            <person name="McCann A."/>
            <person name="Guo C."/>
            <person name="Argimon S."/>
            <person name="Zhang W."/>
            <person name="Yang X."/>
            <person name="Jeffery I.B."/>
            <person name="Cooney J.C."/>
            <person name="Kagawa T.F."/>
            <person name="Liu W."/>
            <person name="Song Y."/>
            <person name="Salvetti E."/>
            <person name="Wrobel A."/>
            <person name="Rasinkangas P."/>
            <person name="Parkhill J."/>
            <person name="Rea M.C."/>
            <person name="O'Sullivan O."/>
            <person name="Ritari J."/>
            <person name="Douillard F.P."/>
            <person name="Paul Ross R."/>
            <person name="Yang R."/>
            <person name="Briner A.E."/>
            <person name="Felis G.E."/>
            <person name="de Vos W.M."/>
            <person name="Barrangou R."/>
            <person name="Klaenhammer T.R."/>
            <person name="Caufield P.W."/>
            <person name="Cui Y."/>
            <person name="Zhang H."/>
            <person name="O'Toole P.W."/>
        </authorList>
    </citation>
    <scope>NUCLEOTIDE SEQUENCE [LARGE SCALE GENOMIC DNA]</scope>
    <source>
        <strain evidence="1 2">DSM 18630</strain>
    </source>
</reference>
<keyword evidence="1" id="KW-0378">Hydrolase</keyword>
<comment type="caution">
    <text evidence="1">The sequence shown here is derived from an EMBL/GenBank/DDBJ whole genome shotgun (WGS) entry which is preliminary data.</text>
</comment>
<dbReference type="AlphaFoldDB" id="A0A0R1VXR8"/>
<keyword evidence="2" id="KW-1185">Reference proteome</keyword>
<dbReference type="SUPFAM" id="SSF56784">
    <property type="entry name" value="HAD-like"/>
    <property type="match status" value="1"/>
</dbReference>
<dbReference type="InterPro" id="IPR036412">
    <property type="entry name" value="HAD-like_sf"/>
</dbReference>
<dbReference type="Gene3D" id="3.40.50.1000">
    <property type="entry name" value="HAD superfamily/HAD-like"/>
    <property type="match status" value="1"/>
</dbReference>
<dbReference type="InterPro" id="IPR023214">
    <property type="entry name" value="HAD_sf"/>
</dbReference>
<accession>A0A0R1VXR8</accession>
<dbReference type="Proteomes" id="UP000051451">
    <property type="component" value="Unassembled WGS sequence"/>
</dbReference>
<dbReference type="InterPro" id="IPR006439">
    <property type="entry name" value="HAD-SF_hydro_IA"/>
</dbReference>
<dbReference type="Pfam" id="PF13419">
    <property type="entry name" value="HAD_2"/>
    <property type="match status" value="1"/>
</dbReference>
<name>A0A0R1VXR8_9LACO</name>
<organism evidence="1 2">
    <name type="scientific">Liquorilactobacillus ghanensis DSM 18630</name>
    <dbReference type="NCBI Taxonomy" id="1423750"/>
    <lineage>
        <taxon>Bacteria</taxon>
        <taxon>Bacillati</taxon>
        <taxon>Bacillota</taxon>
        <taxon>Bacilli</taxon>
        <taxon>Lactobacillales</taxon>
        <taxon>Lactobacillaceae</taxon>
        <taxon>Liquorilactobacillus</taxon>
    </lineage>
</organism>
<dbReference type="NCBIfam" id="TIGR01549">
    <property type="entry name" value="HAD-SF-IA-v1"/>
    <property type="match status" value="1"/>
</dbReference>
<dbReference type="InterPro" id="IPR023198">
    <property type="entry name" value="PGP-like_dom2"/>
</dbReference>
<dbReference type="SFLD" id="SFLDS00003">
    <property type="entry name" value="Haloacid_Dehalogenase"/>
    <property type="match status" value="1"/>
</dbReference>